<keyword evidence="2" id="KW-1185">Reference proteome</keyword>
<comment type="caution">
    <text evidence="1">The sequence shown here is derived from an EMBL/GenBank/DDBJ whole genome shotgun (WGS) entry which is preliminary data.</text>
</comment>
<accession>A0ABU0D741</accession>
<name>A0ABU0D741_9BACI</name>
<dbReference type="EMBL" id="JAUSUO010000008">
    <property type="protein sequence ID" value="MDQ0344228.1"/>
    <property type="molecule type" value="Genomic_DNA"/>
</dbReference>
<proteinExistence type="predicted"/>
<sequence length="136" mass="15344">MVANLKSLIIDQIRTVFGNVKVYDEPVKQGLMTPAFQLLIFNSHGQRALGNQESRTISFNVNYYPESEDIRNECDGILETFQNEFKYIANKYHVHEIEGSVSDDVLVITFSVNALLTEKVEGTKMKELGGVTVGER</sequence>
<gene>
    <name evidence="1" type="ORF">J2S14_003069</name>
</gene>
<dbReference type="Pfam" id="PF20765">
    <property type="entry name" value="Phage_tail_terminator_8"/>
    <property type="match status" value="1"/>
</dbReference>
<organism evidence="1 2">
    <name type="scientific">Lederbergia wuyishanensis</name>
    <dbReference type="NCBI Taxonomy" id="1347903"/>
    <lineage>
        <taxon>Bacteria</taxon>
        <taxon>Bacillati</taxon>
        <taxon>Bacillota</taxon>
        <taxon>Bacilli</taxon>
        <taxon>Bacillales</taxon>
        <taxon>Bacillaceae</taxon>
        <taxon>Lederbergia</taxon>
    </lineage>
</organism>
<protein>
    <submittedName>
        <fullName evidence="1">Uncharacterized protein</fullName>
    </submittedName>
</protein>
<evidence type="ECO:0000313" key="2">
    <source>
        <dbReference type="Proteomes" id="UP001232343"/>
    </source>
</evidence>
<reference evidence="1 2" key="1">
    <citation type="submission" date="2023-07" db="EMBL/GenBank/DDBJ databases">
        <title>Genomic Encyclopedia of Type Strains, Phase IV (KMG-IV): sequencing the most valuable type-strain genomes for metagenomic binning, comparative biology and taxonomic classification.</title>
        <authorList>
            <person name="Goeker M."/>
        </authorList>
    </citation>
    <scope>NUCLEOTIDE SEQUENCE [LARGE SCALE GENOMIC DNA]</scope>
    <source>
        <strain evidence="1 2">DSM 27848</strain>
    </source>
</reference>
<dbReference type="InterPro" id="IPR049254">
    <property type="entry name" value="Phage_tail_terminator"/>
</dbReference>
<dbReference type="RefSeq" id="WP_244682498.1">
    <property type="nucleotide sequence ID" value="NZ_JALIRM010000011.1"/>
</dbReference>
<dbReference type="Proteomes" id="UP001232343">
    <property type="component" value="Unassembled WGS sequence"/>
</dbReference>
<evidence type="ECO:0000313" key="1">
    <source>
        <dbReference type="EMBL" id="MDQ0344228.1"/>
    </source>
</evidence>